<dbReference type="HAMAP" id="MF_01152">
    <property type="entry name" value="DnaJ"/>
    <property type="match status" value="1"/>
</dbReference>
<evidence type="ECO:0000256" key="4">
    <source>
        <dbReference type="ARBA" id="ARBA00022737"/>
    </source>
</evidence>
<accession>A0A1H3W5C2</accession>
<dbReference type="InterPro" id="IPR036410">
    <property type="entry name" value="HSP_DnaJ_Cys-rich_dom_sf"/>
</dbReference>
<feature type="domain" description="CR-type" evidence="14">
    <location>
        <begin position="126"/>
        <end position="208"/>
    </location>
</feature>
<dbReference type="Gene3D" id="2.10.230.10">
    <property type="entry name" value="Heat shock protein DnaJ, cysteine-rich domain"/>
    <property type="match status" value="1"/>
</dbReference>
<evidence type="ECO:0000256" key="9">
    <source>
        <dbReference type="ARBA" id="ARBA00061004"/>
    </source>
</evidence>
<gene>
    <name evidence="11" type="primary">dnaJ</name>
    <name evidence="15" type="ORF">SAMN02910418_00270</name>
</gene>
<reference evidence="16" key="1">
    <citation type="submission" date="2016-10" db="EMBL/GenBank/DDBJ databases">
        <authorList>
            <person name="Varghese N."/>
            <person name="Submissions S."/>
        </authorList>
    </citation>
    <scope>NUCLEOTIDE SEQUENCE [LARGE SCALE GENOMIC DNA]</scope>
    <source>
        <strain evidence="16">KPR-1</strain>
    </source>
</reference>
<organism evidence="15 16">
    <name type="scientific">Bowdeniella nasicola</name>
    <dbReference type="NCBI Taxonomy" id="208480"/>
    <lineage>
        <taxon>Bacteria</taxon>
        <taxon>Bacillati</taxon>
        <taxon>Actinomycetota</taxon>
        <taxon>Actinomycetes</taxon>
        <taxon>Actinomycetales</taxon>
        <taxon>Actinomycetaceae</taxon>
        <taxon>Bowdeniella</taxon>
    </lineage>
</organism>
<dbReference type="SUPFAM" id="SSF57938">
    <property type="entry name" value="DnaJ/Hsp40 cysteine-rich domain"/>
    <property type="match status" value="1"/>
</dbReference>
<keyword evidence="8 11" id="KW-0143">Chaperone</keyword>
<dbReference type="FunFam" id="2.60.260.20:FF:000005">
    <property type="entry name" value="Chaperone protein dnaJ 1, mitochondrial"/>
    <property type="match status" value="1"/>
</dbReference>
<evidence type="ECO:0000313" key="16">
    <source>
        <dbReference type="Proteomes" id="UP000199288"/>
    </source>
</evidence>
<evidence type="ECO:0000256" key="11">
    <source>
        <dbReference type="HAMAP-Rule" id="MF_01152"/>
    </source>
</evidence>
<proteinExistence type="inferred from homology"/>
<keyword evidence="2 11" id="KW-0235">DNA replication</keyword>
<dbReference type="InterPro" id="IPR001305">
    <property type="entry name" value="HSP_DnaJ_Cys-rich_dom"/>
</dbReference>
<dbReference type="AlphaFoldDB" id="A0A1H3W5C2"/>
<feature type="binding site" evidence="11">
    <location>
        <position position="185"/>
    </location>
    <ligand>
        <name>Zn(2+)</name>
        <dbReference type="ChEBI" id="CHEBI:29105"/>
        <label>2</label>
    </ligand>
</feature>
<dbReference type="OrthoDB" id="9779889at2"/>
<dbReference type="RefSeq" id="WP_092561249.1">
    <property type="nucleotide sequence ID" value="NZ_FNQV01000002.1"/>
</dbReference>
<dbReference type="GO" id="GO:0009408">
    <property type="term" value="P:response to heat"/>
    <property type="evidence" value="ECO:0007669"/>
    <property type="project" value="InterPro"/>
</dbReference>
<keyword evidence="16" id="KW-1185">Reference proteome</keyword>
<comment type="subunit">
    <text evidence="11">Homodimer.</text>
</comment>
<name>A0A1H3W5C2_9ACTO</name>
<evidence type="ECO:0000259" key="14">
    <source>
        <dbReference type="PROSITE" id="PS51188"/>
    </source>
</evidence>
<dbReference type="PROSITE" id="PS00636">
    <property type="entry name" value="DNAJ_1"/>
    <property type="match status" value="1"/>
</dbReference>
<dbReference type="PROSITE" id="PS50076">
    <property type="entry name" value="DNAJ_2"/>
    <property type="match status" value="1"/>
</dbReference>
<dbReference type="Pfam" id="PF00684">
    <property type="entry name" value="DnaJ_CXXCXGXG"/>
    <property type="match status" value="1"/>
</dbReference>
<evidence type="ECO:0000256" key="1">
    <source>
        <dbReference type="ARBA" id="ARBA00022490"/>
    </source>
</evidence>
<dbReference type="SMART" id="SM00271">
    <property type="entry name" value="DnaJ"/>
    <property type="match status" value="1"/>
</dbReference>
<dbReference type="InterPro" id="IPR001623">
    <property type="entry name" value="DnaJ_domain"/>
</dbReference>
<dbReference type="FunFam" id="2.10.230.10:FF:000002">
    <property type="entry name" value="Molecular chaperone DnaJ"/>
    <property type="match status" value="1"/>
</dbReference>
<comment type="domain">
    <text evidence="11">The J domain is necessary and sufficient to stimulate DnaK ATPase activity. Zinc center 1 plays an important role in the autonomous, DnaK-independent chaperone activity of DnaJ. Zinc center 2 is essential for interaction with DnaK and for DnaJ activity.</text>
</comment>
<dbReference type="GO" id="GO:0051082">
    <property type="term" value="F:unfolded protein binding"/>
    <property type="evidence" value="ECO:0007669"/>
    <property type="project" value="UniProtKB-UniRule"/>
</dbReference>
<comment type="subcellular location">
    <subcellularLocation>
        <location evidence="11">Cytoplasm</location>
    </subcellularLocation>
</comment>
<evidence type="ECO:0000256" key="7">
    <source>
        <dbReference type="ARBA" id="ARBA00023016"/>
    </source>
</evidence>
<dbReference type="InterPro" id="IPR012724">
    <property type="entry name" value="DnaJ"/>
</dbReference>
<comment type="function">
    <text evidence="11">Participates actively in the response to hyperosmotic and heat shock by preventing the aggregation of stress-denatured proteins and by disaggregating proteins, also in an autonomous, DnaK-independent fashion. Unfolded proteins bind initially to DnaJ; upon interaction with the DnaJ-bound protein, DnaK hydrolyzes its bound ATP, resulting in the formation of a stable complex. GrpE releases ADP from DnaK; ATP binding to DnaK triggers the release of the substrate protein, thus completing the reaction cycle. Several rounds of ATP-dependent interactions between DnaJ, DnaK and GrpE are required for fully efficient folding. Also involved, together with DnaK and GrpE, in the DNA replication of plasmids through activation of initiation proteins.</text>
</comment>
<dbReference type="GO" id="GO:0031072">
    <property type="term" value="F:heat shock protein binding"/>
    <property type="evidence" value="ECO:0007669"/>
    <property type="project" value="InterPro"/>
</dbReference>
<evidence type="ECO:0000256" key="12">
    <source>
        <dbReference type="PROSITE-ProRule" id="PRU00546"/>
    </source>
</evidence>
<evidence type="ECO:0000256" key="3">
    <source>
        <dbReference type="ARBA" id="ARBA00022723"/>
    </source>
</evidence>
<dbReference type="InterPro" id="IPR036869">
    <property type="entry name" value="J_dom_sf"/>
</dbReference>
<feature type="binding site" evidence="11">
    <location>
        <position position="156"/>
    </location>
    <ligand>
        <name>Zn(2+)</name>
        <dbReference type="ChEBI" id="CHEBI:29105"/>
        <label>2</label>
    </ligand>
</feature>
<feature type="binding site" evidence="11">
    <location>
        <position position="142"/>
    </location>
    <ligand>
        <name>Zn(2+)</name>
        <dbReference type="ChEBI" id="CHEBI:29105"/>
        <label>1</label>
    </ligand>
</feature>
<dbReference type="PROSITE" id="PS51188">
    <property type="entry name" value="ZF_CR"/>
    <property type="match status" value="1"/>
</dbReference>
<dbReference type="CDD" id="cd10719">
    <property type="entry name" value="DnaJ_zf"/>
    <property type="match status" value="1"/>
</dbReference>
<dbReference type="SUPFAM" id="SSF49493">
    <property type="entry name" value="HSP40/DnaJ peptide-binding domain"/>
    <property type="match status" value="2"/>
</dbReference>
<evidence type="ECO:0000256" key="10">
    <source>
        <dbReference type="ARBA" id="ARBA00067609"/>
    </source>
</evidence>
<dbReference type="InterPro" id="IPR002939">
    <property type="entry name" value="DnaJ_C"/>
</dbReference>
<dbReference type="Gene3D" id="1.10.287.110">
    <property type="entry name" value="DnaJ domain"/>
    <property type="match status" value="1"/>
</dbReference>
<keyword evidence="6 11" id="KW-0862">Zinc</keyword>
<feature type="domain" description="J" evidence="13">
    <location>
        <begin position="3"/>
        <end position="66"/>
    </location>
</feature>
<dbReference type="NCBIfam" id="NF008035">
    <property type="entry name" value="PRK10767.1"/>
    <property type="match status" value="1"/>
</dbReference>
<evidence type="ECO:0000256" key="8">
    <source>
        <dbReference type="ARBA" id="ARBA00023186"/>
    </source>
</evidence>
<feature type="binding site" evidence="11">
    <location>
        <position position="182"/>
    </location>
    <ligand>
        <name>Zn(2+)</name>
        <dbReference type="ChEBI" id="CHEBI:29105"/>
        <label>2</label>
    </ligand>
</feature>
<dbReference type="InterPro" id="IPR008971">
    <property type="entry name" value="HSP40/DnaJ_pept-bd"/>
</dbReference>
<dbReference type="PRINTS" id="PR00625">
    <property type="entry name" value="JDOMAIN"/>
</dbReference>
<feature type="binding site" evidence="11">
    <location>
        <position position="139"/>
    </location>
    <ligand>
        <name>Zn(2+)</name>
        <dbReference type="ChEBI" id="CHEBI:29105"/>
        <label>1</label>
    </ligand>
</feature>
<dbReference type="GO" id="GO:0042026">
    <property type="term" value="P:protein refolding"/>
    <property type="evidence" value="ECO:0007669"/>
    <property type="project" value="TreeGrafter"/>
</dbReference>
<feature type="binding site" evidence="11">
    <location>
        <position position="196"/>
    </location>
    <ligand>
        <name>Zn(2+)</name>
        <dbReference type="ChEBI" id="CHEBI:29105"/>
        <label>1</label>
    </ligand>
</feature>
<evidence type="ECO:0000256" key="5">
    <source>
        <dbReference type="ARBA" id="ARBA00022771"/>
    </source>
</evidence>
<keyword evidence="1 11" id="KW-0963">Cytoplasm</keyword>
<dbReference type="PANTHER" id="PTHR43096:SF48">
    <property type="entry name" value="CHAPERONE PROTEIN DNAJ"/>
    <property type="match status" value="1"/>
</dbReference>
<keyword evidence="4 11" id="KW-0677">Repeat</keyword>
<keyword evidence="3 11" id="KW-0479">Metal-binding</keyword>
<comment type="cofactor">
    <cofactor evidence="11">
        <name>Zn(2+)</name>
        <dbReference type="ChEBI" id="CHEBI:29105"/>
    </cofactor>
    <text evidence="11">Binds 2 Zn(2+) ions per monomer.</text>
</comment>
<dbReference type="SUPFAM" id="SSF46565">
    <property type="entry name" value="Chaperone J-domain"/>
    <property type="match status" value="1"/>
</dbReference>
<keyword evidence="5 11" id="KW-0863">Zinc-finger</keyword>
<protein>
    <recommendedName>
        <fullName evidence="10 11">Chaperone protein DnaJ</fullName>
    </recommendedName>
</protein>
<dbReference type="GO" id="GO:0008270">
    <property type="term" value="F:zinc ion binding"/>
    <property type="evidence" value="ECO:0007669"/>
    <property type="project" value="UniProtKB-UniRule"/>
</dbReference>
<feature type="binding site" evidence="11">
    <location>
        <position position="159"/>
    </location>
    <ligand>
        <name>Zn(2+)</name>
        <dbReference type="ChEBI" id="CHEBI:29105"/>
        <label>2</label>
    </ligand>
</feature>
<evidence type="ECO:0000313" key="15">
    <source>
        <dbReference type="EMBL" id="SDZ81634.1"/>
    </source>
</evidence>
<feature type="zinc finger region" description="CR-type" evidence="12">
    <location>
        <begin position="126"/>
        <end position="208"/>
    </location>
</feature>
<dbReference type="GO" id="GO:0005737">
    <property type="term" value="C:cytoplasm"/>
    <property type="evidence" value="ECO:0007669"/>
    <property type="project" value="UniProtKB-SubCell"/>
</dbReference>
<dbReference type="InterPro" id="IPR018253">
    <property type="entry name" value="DnaJ_domain_CS"/>
</dbReference>
<comment type="caution">
    <text evidence="11">Lacks conserved residue(s) required for the propagation of feature annotation.</text>
</comment>
<dbReference type="Gene3D" id="2.60.260.20">
    <property type="entry name" value="Urease metallochaperone UreE, N-terminal domain"/>
    <property type="match status" value="2"/>
</dbReference>
<dbReference type="GO" id="GO:0006260">
    <property type="term" value="P:DNA replication"/>
    <property type="evidence" value="ECO:0007669"/>
    <property type="project" value="UniProtKB-KW"/>
</dbReference>
<dbReference type="Proteomes" id="UP000199288">
    <property type="component" value="Unassembled WGS sequence"/>
</dbReference>
<sequence length="372" mass="39306">MRNYYDILGVSQQASTEEIKRAYRKLARKLHPDVAGPGSEDEFKEVQRAYDVLSNAEKRQMYDLGGESAFSGGMPGGGFGGFSDFFDTFFSAATGGGSAHGPVPRGRRGQDALVRLDITLADAVFGTSKDIQVDTAVVCSTCQGTCCAPGTSPVTCSTCGGRGSVQRVARSFLGQVMTTAPCPECRGHGTIIETPCTECSGDGRVRTRTTITVDIPAGVDSGTRIRMTGRGEVGPGGGPAGDLYIETHVRAHPVFARQGDDLHCTLTIPMTAAALGTVITLETLDGERDITIAPGTPSGHVEVLRGLGVTHLRSAGRGDLLCHLDVAVPTNLTDRQQELLAELAELRGEERVEPKIAPASSVFSRLREKIGL</sequence>
<dbReference type="Pfam" id="PF01556">
    <property type="entry name" value="DnaJ_C"/>
    <property type="match status" value="1"/>
</dbReference>
<dbReference type="CDD" id="cd06257">
    <property type="entry name" value="DnaJ"/>
    <property type="match status" value="1"/>
</dbReference>
<feature type="binding site" evidence="11">
    <location>
        <position position="199"/>
    </location>
    <ligand>
        <name>Zn(2+)</name>
        <dbReference type="ChEBI" id="CHEBI:29105"/>
        <label>1</label>
    </ligand>
</feature>
<evidence type="ECO:0000256" key="6">
    <source>
        <dbReference type="ARBA" id="ARBA00022833"/>
    </source>
</evidence>
<comment type="similarity">
    <text evidence="9 11">Belongs to the DnaJ family.</text>
</comment>
<keyword evidence="7 11" id="KW-0346">Stress response</keyword>
<evidence type="ECO:0000256" key="2">
    <source>
        <dbReference type="ARBA" id="ARBA00022705"/>
    </source>
</evidence>
<dbReference type="CDD" id="cd10747">
    <property type="entry name" value="DnaJ_C"/>
    <property type="match status" value="1"/>
</dbReference>
<dbReference type="EMBL" id="FNQV01000002">
    <property type="protein sequence ID" value="SDZ81634.1"/>
    <property type="molecule type" value="Genomic_DNA"/>
</dbReference>
<dbReference type="Pfam" id="PF00226">
    <property type="entry name" value="DnaJ"/>
    <property type="match status" value="1"/>
</dbReference>
<dbReference type="NCBIfam" id="NF010871">
    <property type="entry name" value="PRK14278.1"/>
    <property type="match status" value="1"/>
</dbReference>
<evidence type="ECO:0000259" key="13">
    <source>
        <dbReference type="PROSITE" id="PS50076"/>
    </source>
</evidence>
<dbReference type="PANTHER" id="PTHR43096">
    <property type="entry name" value="DNAJ HOMOLOG 1, MITOCHONDRIAL-RELATED"/>
    <property type="match status" value="1"/>
</dbReference>
<dbReference type="GO" id="GO:0005524">
    <property type="term" value="F:ATP binding"/>
    <property type="evidence" value="ECO:0007669"/>
    <property type="project" value="InterPro"/>
</dbReference>